<dbReference type="InterPro" id="IPR053710">
    <property type="entry name" value="Arylamine_NAT_domain_sf"/>
</dbReference>
<name>A0A926KPW6_9BACL</name>
<sequence length="268" mass="31155">MISSQMQSEYLRCLKIEPQKPSMDYLRNLVKTHLERFPFENISKIRYYLHQSYNGLAWLPELGTFLNNFAAKGLGGNCYILNTHFGRLLHSLGYEVDIVKATGGNTHLALKVTLENQSYYADVGYGAPLFEPISLKEQPRFTREVEITKLGVRQFMIDRRMNGQSFVTKQIEWEPVGLEHFGEAITNSLRDEDDNPFMRRIVATVFKQDTAYSVMNQKLFIKTNQGTEVHEYTHKGEWLDMMLVTLGFEPYVVEEALEFLSDRGIRFW</sequence>
<dbReference type="PRINTS" id="PR01543">
    <property type="entry name" value="ANATRNSFRASE"/>
</dbReference>
<evidence type="ECO:0000313" key="3">
    <source>
        <dbReference type="EMBL" id="MBD0380054.1"/>
    </source>
</evidence>
<dbReference type="RefSeq" id="WP_188173821.1">
    <property type="nucleotide sequence ID" value="NZ_JACVVD010000002.1"/>
</dbReference>
<evidence type="ECO:0000256" key="2">
    <source>
        <dbReference type="RuleBase" id="RU003452"/>
    </source>
</evidence>
<proteinExistence type="inferred from homology"/>
<keyword evidence="4" id="KW-1185">Reference proteome</keyword>
<reference evidence="3" key="1">
    <citation type="submission" date="2020-09" db="EMBL/GenBank/DDBJ databases">
        <title>Draft Genome Sequence of Paenibacillus sp. WST5.</title>
        <authorList>
            <person name="Bao Z."/>
        </authorList>
    </citation>
    <scope>NUCLEOTIDE SEQUENCE</scope>
    <source>
        <strain evidence="3">WST5</strain>
    </source>
</reference>
<accession>A0A926KPW6</accession>
<organism evidence="3 4">
    <name type="scientific">Paenibacillus sedimenti</name>
    <dbReference type="NCBI Taxonomy" id="2770274"/>
    <lineage>
        <taxon>Bacteria</taxon>
        <taxon>Bacillati</taxon>
        <taxon>Bacillota</taxon>
        <taxon>Bacilli</taxon>
        <taxon>Bacillales</taxon>
        <taxon>Paenibacillaceae</taxon>
        <taxon>Paenibacillus</taxon>
    </lineage>
</organism>
<evidence type="ECO:0000313" key="4">
    <source>
        <dbReference type="Proteomes" id="UP000650466"/>
    </source>
</evidence>
<dbReference type="PANTHER" id="PTHR11786:SF0">
    <property type="entry name" value="ARYLAMINE N-ACETYLTRANSFERASE 4-RELATED"/>
    <property type="match status" value="1"/>
</dbReference>
<dbReference type="InterPro" id="IPR001447">
    <property type="entry name" value="Arylamine_N-AcTrfase"/>
</dbReference>
<dbReference type="GO" id="GO:0016407">
    <property type="term" value="F:acetyltransferase activity"/>
    <property type="evidence" value="ECO:0007669"/>
    <property type="project" value="InterPro"/>
</dbReference>
<comment type="caution">
    <text evidence="3">The sequence shown here is derived from an EMBL/GenBank/DDBJ whole genome shotgun (WGS) entry which is preliminary data.</text>
</comment>
<dbReference type="PANTHER" id="PTHR11786">
    <property type="entry name" value="N-HYDROXYARYLAMINE O-ACETYLTRANSFERASE"/>
    <property type="match status" value="1"/>
</dbReference>
<gene>
    <name evidence="3" type="ORF">ICC18_08020</name>
</gene>
<protein>
    <submittedName>
        <fullName evidence="3">Arylamine N-acetyltransferase</fullName>
    </submittedName>
</protein>
<dbReference type="SUPFAM" id="SSF54001">
    <property type="entry name" value="Cysteine proteinases"/>
    <property type="match status" value="1"/>
</dbReference>
<dbReference type="AlphaFoldDB" id="A0A926KPW6"/>
<dbReference type="Proteomes" id="UP000650466">
    <property type="component" value="Unassembled WGS sequence"/>
</dbReference>
<dbReference type="Pfam" id="PF00797">
    <property type="entry name" value="Acetyltransf_2"/>
    <property type="match status" value="1"/>
</dbReference>
<dbReference type="InterPro" id="IPR038765">
    <property type="entry name" value="Papain-like_cys_pep_sf"/>
</dbReference>
<dbReference type="EMBL" id="JACVVD010000002">
    <property type="protein sequence ID" value="MBD0380054.1"/>
    <property type="molecule type" value="Genomic_DNA"/>
</dbReference>
<comment type="similarity">
    <text evidence="1 2">Belongs to the arylamine N-acetyltransferase family.</text>
</comment>
<dbReference type="Gene3D" id="3.30.2140.20">
    <property type="match status" value="1"/>
</dbReference>
<evidence type="ECO:0000256" key="1">
    <source>
        <dbReference type="ARBA" id="ARBA00006547"/>
    </source>
</evidence>